<gene>
    <name evidence="9" type="ORF">K7432_006883</name>
</gene>
<dbReference type="Proteomes" id="UP001479436">
    <property type="component" value="Unassembled WGS sequence"/>
</dbReference>
<keyword evidence="10" id="KW-1185">Reference proteome</keyword>
<evidence type="ECO:0000256" key="4">
    <source>
        <dbReference type="ARBA" id="ARBA00023159"/>
    </source>
</evidence>
<dbReference type="InterPro" id="IPR019680">
    <property type="entry name" value="Mediator_Med1"/>
</dbReference>
<dbReference type="Pfam" id="PF10744">
    <property type="entry name" value="Med1"/>
    <property type="match status" value="1"/>
</dbReference>
<evidence type="ECO:0000313" key="9">
    <source>
        <dbReference type="EMBL" id="KAK9765077.1"/>
    </source>
</evidence>
<comment type="similarity">
    <text evidence="2 7">Belongs to the Mediator complex subunit 1 family.</text>
</comment>
<evidence type="ECO:0000256" key="3">
    <source>
        <dbReference type="ARBA" id="ARBA00023015"/>
    </source>
</evidence>
<reference evidence="9 10" key="1">
    <citation type="submission" date="2023-04" db="EMBL/GenBank/DDBJ databases">
        <title>Genome of Basidiobolus ranarum AG-B5.</title>
        <authorList>
            <person name="Stajich J.E."/>
            <person name="Carter-House D."/>
            <person name="Gryganskyi A."/>
        </authorList>
    </citation>
    <scope>NUCLEOTIDE SEQUENCE [LARGE SCALE GENOMIC DNA]</scope>
    <source>
        <strain evidence="9 10">AG-B5</strain>
    </source>
</reference>
<evidence type="ECO:0000256" key="5">
    <source>
        <dbReference type="ARBA" id="ARBA00023163"/>
    </source>
</evidence>
<keyword evidence="5 7" id="KW-0804">Transcription</keyword>
<name>A0ABR2WUF5_9FUNG</name>
<evidence type="ECO:0000256" key="2">
    <source>
        <dbReference type="ARBA" id="ARBA00006210"/>
    </source>
</evidence>
<comment type="function">
    <text evidence="7">Component of the Mediator complex, a coactivator involved in the regulated transcription of nearly all RNA polymerase II-dependent genes. Mediator functions as a bridge to convey information from gene-specific regulatory proteins to the basal RNA polymerase II transcription machinery. Mediator is recruited to promoters by direct interactions with regulatory proteins and serves as a scaffold for the assembly of a functional preinitiation complex with RNA polymerase II and the general transcription factors.</text>
</comment>
<evidence type="ECO:0000259" key="8">
    <source>
        <dbReference type="Pfam" id="PF10744"/>
    </source>
</evidence>
<comment type="subcellular location">
    <subcellularLocation>
        <location evidence="1 7">Nucleus</location>
    </subcellularLocation>
</comment>
<evidence type="ECO:0000256" key="7">
    <source>
        <dbReference type="RuleBase" id="RU364059"/>
    </source>
</evidence>
<evidence type="ECO:0000256" key="6">
    <source>
        <dbReference type="ARBA" id="ARBA00023242"/>
    </source>
</evidence>
<sequence>MADTLTSVTVGEQLRELRKLIRGTIQECTTNIHTSNIEHPERPAEMLYAQPNRITDGLHPYGPVNLNKAQMEFSHLLSSVKNILEQYKNTTLLEVGSMGPPGELALRKLVTTSKEETAVKAQLNGATDLLKECATMIKQSCVNRVVKSMYMVEKLEVIAHSLGLECYLETSNRNGLTITTATLSGSIIVVDIDITNTGDILKVKVSYATETNQDEKVDQLLANNLKTRNIQGFKKNLSALAILDRFANTCPQVDFSHCISSLFKDMKSVYDQEMSVSSNDTEAVLSIGHGIPLSNIGWPGPSLIYWGSKETLVDVDLANFKSWIEQADNYHKLARFHRACFSMEDSDIPGLFLPASKEQYLLPNQESAEKVLNEESGEYDIVSESAGTLLPIPTQFLKPISPTFSLAPARFVAWLEPPVPVVPLFLKEIANVVGIPHNITPMPPTSDSSSSINPMSLQELLIKEAVLTCCPDNLSDDVMKKALEPSFKWKAQLEGSKLCQKYSYVSQLSEGLVISRIPFTNPSQIFGFLKVDSHLLTFNDTSPTYVF</sequence>
<feature type="domain" description="Mediator complex subunit Med1" evidence="8">
    <location>
        <begin position="144"/>
        <end position="528"/>
    </location>
</feature>
<evidence type="ECO:0000256" key="1">
    <source>
        <dbReference type="ARBA" id="ARBA00004123"/>
    </source>
</evidence>
<accession>A0ABR2WUF5</accession>
<keyword evidence="6 7" id="KW-0539">Nucleus</keyword>
<proteinExistence type="inferred from homology"/>
<protein>
    <recommendedName>
        <fullName evidence="7">Mediator of RNA polymerase II transcription subunit 1</fullName>
    </recommendedName>
    <alternativeName>
        <fullName evidence="7">Mediator complex subunit 1</fullName>
    </alternativeName>
</protein>
<keyword evidence="4 7" id="KW-0010">Activator</keyword>
<evidence type="ECO:0000313" key="10">
    <source>
        <dbReference type="Proteomes" id="UP001479436"/>
    </source>
</evidence>
<comment type="caution">
    <text evidence="9">The sequence shown here is derived from an EMBL/GenBank/DDBJ whole genome shotgun (WGS) entry which is preliminary data.</text>
</comment>
<organism evidence="9 10">
    <name type="scientific">Basidiobolus ranarum</name>
    <dbReference type="NCBI Taxonomy" id="34480"/>
    <lineage>
        <taxon>Eukaryota</taxon>
        <taxon>Fungi</taxon>
        <taxon>Fungi incertae sedis</taxon>
        <taxon>Zoopagomycota</taxon>
        <taxon>Entomophthoromycotina</taxon>
        <taxon>Basidiobolomycetes</taxon>
        <taxon>Basidiobolales</taxon>
        <taxon>Basidiobolaceae</taxon>
        <taxon>Basidiobolus</taxon>
    </lineage>
</organism>
<dbReference type="EMBL" id="JASJQH010000320">
    <property type="protein sequence ID" value="KAK9765077.1"/>
    <property type="molecule type" value="Genomic_DNA"/>
</dbReference>
<keyword evidence="3 7" id="KW-0805">Transcription regulation</keyword>